<keyword evidence="3" id="KW-1185">Reference proteome</keyword>
<organism evidence="2 3">
    <name type="scientific">Coprinellus micaceus</name>
    <name type="common">Glistening ink-cap mushroom</name>
    <name type="synonym">Coprinus micaceus</name>
    <dbReference type="NCBI Taxonomy" id="71717"/>
    <lineage>
        <taxon>Eukaryota</taxon>
        <taxon>Fungi</taxon>
        <taxon>Dikarya</taxon>
        <taxon>Basidiomycota</taxon>
        <taxon>Agaricomycotina</taxon>
        <taxon>Agaricomycetes</taxon>
        <taxon>Agaricomycetidae</taxon>
        <taxon>Agaricales</taxon>
        <taxon>Agaricineae</taxon>
        <taxon>Psathyrellaceae</taxon>
        <taxon>Coprinellus</taxon>
    </lineage>
</organism>
<feature type="compositionally biased region" description="Acidic residues" evidence="1">
    <location>
        <begin position="145"/>
        <end position="156"/>
    </location>
</feature>
<feature type="non-terminal residue" evidence="2">
    <location>
        <position position="1"/>
    </location>
</feature>
<feature type="compositionally biased region" description="Acidic residues" evidence="1">
    <location>
        <begin position="122"/>
        <end position="136"/>
    </location>
</feature>
<protein>
    <recommendedName>
        <fullName evidence="4">EF-hand domain-containing protein</fullName>
    </recommendedName>
</protein>
<sequence>QAMADEVYSKLPPRTQERIDDAFRALFEQSRGLAHSGGFVRDSESNNPQTQIPLDLVPSALGRLNLPDDDDAVFTVFRNAASGWKGGSYSEDVAMGGEGEYELGVSLEDWRSVCAVLLEDDDEGDGFVREDDDNSGEDVYRGEDESADGEGSDDDFIPGPRTRRTRGSTRNISPDSTATPPRGRAKPRAKDTDVTKLTAKQKQAAFDTFALFFPDVKEEELKGERIMIKDVQRVAGLLKEKIKAEEVIDMLEMFSTSLDKSMSYDDFVRMLAVTGMI</sequence>
<reference evidence="2 3" key="1">
    <citation type="journal article" date="2019" name="Nat. Ecol. Evol.">
        <title>Megaphylogeny resolves global patterns of mushroom evolution.</title>
        <authorList>
            <person name="Varga T."/>
            <person name="Krizsan K."/>
            <person name="Foldi C."/>
            <person name="Dima B."/>
            <person name="Sanchez-Garcia M."/>
            <person name="Sanchez-Ramirez S."/>
            <person name="Szollosi G.J."/>
            <person name="Szarkandi J.G."/>
            <person name="Papp V."/>
            <person name="Albert L."/>
            <person name="Andreopoulos W."/>
            <person name="Angelini C."/>
            <person name="Antonin V."/>
            <person name="Barry K.W."/>
            <person name="Bougher N.L."/>
            <person name="Buchanan P."/>
            <person name="Buyck B."/>
            <person name="Bense V."/>
            <person name="Catcheside P."/>
            <person name="Chovatia M."/>
            <person name="Cooper J."/>
            <person name="Damon W."/>
            <person name="Desjardin D."/>
            <person name="Finy P."/>
            <person name="Geml J."/>
            <person name="Haridas S."/>
            <person name="Hughes K."/>
            <person name="Justo A."/>
            <person name="Karasinski D."/>
            <person name="Kautmanova I."/>
            <person name="Kiss B."/>
            <person name="Kocsube S."/>
            <person name="Kotiranta H."/>
            <person name="LaButti K.M."/>
            <person name="Lechner B.E."/>
            <person name="Liimatainen K."/>
            <person name="Lipzen A."/>
            <person name="Lukacs Z."/>
            <person name="Mihaltcheva S."/>
            <person name="Morgado L.N."/>
            <person name="Niskanen T."/>
            <person name="Noordeloos M.E."/>
            <person name="Ohm R.A."/>
            <person name="Ortiz-Santana B."/>
            <person name="Ovrebo C."/>
            <person name="Racz N."/>
            <person name="Riley R."/>
            <person name="Savchenko A."/>
            <person name="Shiryaev A."/>
            <person name="Soop K."/>
            <person name="Spirin V."/>
            <person name="Szebenyi C."/>
            <person name="Tomsovsky M."/>
            <person name="Tulloss R.E."/>
            <person name="Uehling J."/>
            <person name="Grigoriev I.V."/>
            <person name="Vagvolgyi C."/>
            <person name="Papp T."/>
            <person name="Martin F.M."/>
            <person name="Miettinen O."/>
            <person name="Hibbett D.S."/>
            <person name="Nagy L.G."/>
        </authorList>
    </citation>
    <scope>NUCLEOTIDE SEQUENCE [LARGE SCALE GENOMIC DNA]</scope>
    <source>
        <strain evidence="2 3">FP101781</strain>
    </source>
</reference>
<evidence type="ECO:0000313" key="2">
    <source>
        <dbReference type="EMBL" id="TEB24452.1"/>
    </source>
</evidence>
<evidence type="ECO:0000256" key="1">
    <source>
        <dbReference type="SAM" id="MobiDB-lite"/>
    </source>
</evidence>
<comment type="caution">
    <text evidence="2">The sequence shown here is derived from an EMBL/GenBank/DDBJ whole genome shotgun (WGS) entry which is preliminary data.</text>
</comment>
<dbReference type="Gene3D" id="1.10.238.10">
    <property type="entry name" value="EF-hand"/>
    <property type="match status" value="1"/>
</dbReference>
<accession>A0A4Y7SRN6</accession>
<dbReference type="OrthoDB" id="2530165at2759"/>
<feature type="region of interest" description="Disordered" evidence="1">
    <location>
        <begin position="122"/>
        <end position="195"/>
    </location>
</feature>
<dbReference type="AlphaFoldDB" id="A0A4Y7SRN6"/>
<name>A0A4Y7SRN6_COPMI</name>
<evidence type="ECO:0000313" key="3">
    <source>
        <dbReference type="Proteomes" id="UP000298030"/>
    </source>
</evidence>
<gene>
    <name evidence="2" type="ORF">FA13DRAFT_1638642</name>
</gene>
<proteinExistence type="predicted"/>
<evidence type="ECO:0008006" key="4">
    <source>
        <dbReference type="Google" id="ProtNLM"/>
    </source>
</evidence>
<dbReference type="EMBL" id="QPFP01000066">
    <property type="protein sequence ID" value="TEB24452.1"/>
    <property type="molecule type" value="Genomic_DNA"/>
</dbReference>
<dbReference type="Proteomes" id="UP000298030">
    <property type="component" value="Unassembled WGS sequence"/>
</dbReference>